<accession>A0A6C0GMS4</accession>
<evidence type="ECO:0000313" key="3">
    <source>
        <dbReference type="Proteomes" id="UP000480178"/>
    </source>
</evidence>
<dbReference type="PROSITE" id="PS51257">
    <property type="entry name" value="PROKAR_LIPOPROTEIN"/>
    <property type="match status" value="1"/>
</dbReference>
<gene>
    <name evidence="2" type="ORF">GXP67_23100</name>
</gene>
<dbReference type="Proteomes" id="UP000480178">
    <property type="component" value="Chromosome"/>
</dbReference>
<dbReference type="AlphaFoldDB" id="A0A6C0GMS4"/>
<dbReference type="EMBL" id="CP048222">
    <property type="protein sequence ID" value="QHT69319.1"/>
    <property type="molecule type" value="Genomic_DNA"/>
</dbReference>
<name>A0A6C0GMS4_9BACT</name>
<proteinExistence type="predicted"/>
<feature type="region of interest" description="Disordered" evidence="1">
    <location>
        <begin position="39"/>
        <end position="68"/>
    </location>
</feature>
<dbReference type="RefSeq" id="WP_162445308.1">
    <property type="nucleotide sequence ID" value="NZ_CP048222.1"/>
</dbReference>
<evidence type="ECO:0000313" key="2">
    <source>
        <dbReference type="EMBL" id="QHT69319.1"/>
    </source>
</evidence>
<dbReference type="KEGG" id="rhoz:GXP67_23100"/>
<sequence length="97" mass="10316">MISERINTLKKHIQTALFIGLVMVTSACHLDANSIEQEDPNAGSEYVYGNIGGPPKQAANQYEADPDAATRAAAIREKMFGDKQGAEPGLQQGNGGQ</sequence>
<protein>
    <submittedName>
        <fullName evidence="2">Uncharacterized protein</fullName>
    </submittedName>
</protein>
<reference evidence="2 3" key="1">
    <citation type="submission" date="2020-01" db="EMBL/GenBank/DDBJ databases">
        <authorList>
            <person name="Kim M.K."/>
        </authorList>
    </citation>
    <scope>NUCLEOTIDE SEQUENCE [LARGE SCALE GENOMIC DNA]</scope>
    <source>
        <strain evidence="2 3">172606-1</strain>
    </source>
</reference>
<organism evidence="2 3">
    <name type="scientific">Rhodocytophaga rosea</name>
    <dbReference type="NCBI Taxonomy" id="2704465"/>
    <lineage>
        <taxon>Bacteria</taxon>
        <taxon>Pseudomonadati</taxon>
        <taxon>Bacteroidota</taxon>
        <taxon>Cytophagia</taxon>
        <taxon>Cytophagales</taxon>
        <taxon>Rhodocytophagaceae</taxon>
        <taxon>Rhodocytophaga</taxon>
    </lineage>
</organism>
<keyword evidence="3" id="KW-1185">Reference proteome</keyword>
<evidence type="ECO:0000256" key="1">
    <source>
        <dbReference type="SAM" id="MobiDB-lite"/>
    </source>
</evidence>